<sequence length="51" mass="5730">MPLLITSLYSTDLVSLSSQEAKIQIKRELSPLQFPLYYCCIVGVSNPRILS</sequence>
<name>B0JSD1_MICAN</name>
<accession>B0JSD1</accession>
<proteinExistence type="predicted"/>
<dbReference type="EnsemblBacteria" id="BAG04089">
    <property type="protein sequence ID" value="BAG04089"/>
    <property type="gene ID" value="MAE_42670"/>
</dbReference>
<dbReference type="PaxDb" id="449447-MAE_42670"/>
<keyword evidence="2" id="KW-1185">Reference proteome</keyword>
<dbReference type="KEGG" id="mar:MAE_42670"/>
<gene>
    <name evidence="1" type="ordered locus">MAE_42670</name>
</gene>
<reference evidence="1 2" key="1">
    <citation type="journal article" date="2007" name="DNA Res.">
        <title>Complete genomic structure of the bloom-forming toxic cyanobacterium Microcystis aeruginosa NIES-843.</title>
        <authorList>
            <person name="Kaneko T."/>
            <person name="Nakajima N."/>
            <person name="Okamoto S."/>
            <person name="Suzuki I."/>
            <person name="Tanabe Y."/>
            <person name="Tamaoki M."/>
            <person name="Nakamura Y."/>
            <person name="Kasai F."/>
            <person name="Watanabe A."/>
            <person name="Kawashima K."/>
            <person name="Kishida Y."/>
            <person name="Ono A."/>
            <person name="Shimizu Y."/>
            <person name="Takahashi C."/>
            <person name="Minami C."/>
            <person name="Fujishiro T."/>
            <person name="Kohara M."/>
            <person name="Katoh M."/>
            <person name="Nakazaki N."/>
            <person name="Nakayama S."/>
            <person name="Yamada M."/>
            <person name="Tabata S."/>
            <person name="Watanabe M.M."/>
        </authorList>
    </citation>
    <scope>NUCLEOTIDE SEQUENCE [LARGE SCALE GENOMIC DNA]</scope>
    <source>
        <strain evidence="2">NIES-843 / IAM M-247</strain>
    </source>
</reference>
<evidence type="ECO:0000313" key="2">
    <source>
        <dbReference type="Proteomes" id="UP000001510"/>
    </source>
</evidence>
<organism evidence="1 2">
    <name type="scientific">Microcystis aeruginosa (strain NIES-843 / IAM M-2473)</name>
    <dbReference type="NCBI Taxonomy" id="449447"/>
    <lineage>
        <taxon>Bacteria</taxon>
        <taxon>Bacillati</taxon>
        <taxon>Cyanobacteriota</taxon>
        <taxon>Cyanophyceae</taxon>
        <taxon>Oscillatoriophycideae</taxon>
        <taxon>Chroococcales</taxon>
        <taxon>Microcystaceae</taxon>
        <taxon>Microcystis</taxon>
    </lineage>
</organism>
<dbReference type="HOGENOM" id="CLU_3100886_0_0_3"/>
<evidence type="ECO:0000313" key="1">
    <source>
        <dbReference type="EMBL" id="BAG04089.1"/>
    </source>
</evidence>
<dbReference type="EMBL" id="AP009552">
    <property type="protein sequence ID" value="BAG04089.1"/>
    <property type="molecule type" value="Genomic_DNA"/>
</dbReference>
<protein>
    <submittedName>
        <fullName evidence="1">Uncharacterized protein</fullName>
    </submittedName>
</protein>
<dbReference type="AlphaFoldDB" id="B0JSD1"/>
<dbReference type="Proteomes" id="UP000001510">
    <property type="component" value="Chromosome"/>
</dbReference>